<dbReference type="PANTHER" id="PTHR11895:SF170">
    <property type="entry name" value="AMIDASE"/>
    <property type="match status" value="1"/>
</dbReference>
<dbReference type="PANTHER" id="PTHR11895">
    <property type="entry name" value="TRANSAMIDASE"/>
    <property type="match status" value="1"/>
</dbReference>
<dbReference type="InterPro" id="IPR020556">
    <property type="entry name" value="Amidase_CS"/>
</dbReference>
<evidence type="ECO:0000256" key="1">
    <source>
        <dbReference type="ARBA" id="ARBA00003871"/>
    </source>
</evidence>
<evidence type="ECO:0000256" key="2">
    <source>
        <dbReference type="ARBA" id="ARBA00021874"/>
    </source>
</evidence>
<gene>
    <name evidence="4" type="ORF">SAMN05443248_6276</name>
</gene>
<dbReference type="Gene3D" id="1.10.20.60">
    <property type="entry name" value="Glu-tRNAGln amidotransferase C subunit, N-terminal domain"/>
    <property type="match status" value="1"/>
</dbReference>
<sequence length="505" mass="53007">MVVRLPTLQQIDDLGSDFGLVLTADEVAAFQQAFKGPLASYGRLDELVPPALAPIAPRSPGYRPSASENPYGAWYWKTNIHAGGNGLLTGKKIAIKDNICVAGVPMMNGSALLEGYVPEIDATVVTRILDAGGTIAGKAACEDLCFSGASHTCASGVIRNPHNVAHSAGGSSGGSAALVAAGEVPMTLGGDQGGSIRTPSSWCGIYGLKPTWGLVPTTGSMPISYSLDHCGPMGATVEDVARLLTVIAGHDGWDTRTIAARTGDYMAAIGKPAKGLRVGVVREGFGHPESNPAVDAKVRAAIEALGKVGVDSAEISVPWHLDGPHVWSGIILEGAAEMMLKGYGVGNNIHGYYPLSMQEAFARGMGTRINDVSPTVKLVLMLGEYMHRNYHGRYHSKAQNLRVLLRQAYDEALEKFDVLAMPTIPFTATPIPPADAPLGTAIDTALNMQANTCSFDVSGHPAFTVPCGRVNGLPVGLMLVGRHFEETTLIQLASAVEAGGDWKLF</sequence>
<dbReference type="EMBL" id="LT670817">
    <property type="protein sequence ID" value="SHH80964.1"/>
    <property type="molecule type" value="Genomic_DNA"/>
</dbReference>
<accession>A0A1M5W177</accession>
<protein>
    <recommendedName>
        <fullName evidence="2">Indoleacetamide hydrolase</fullName>
    </recommendedName>
</protein>
<dbReference type="RefSeq" id="WP_079604702.1">
    <property type="nucleotide sequence ID" value="NZ_LT670817.1"/>
</dbReference>
<organism evidence="4 5">
    <name type="scientific">Bradyrhizobium erythrophlei</name>
    <dbReference type="NCBI Taxonomy" id="1437360"/>
    <lineage>
        <taxon>Bacteria</taxon>
        <taxon>Pseudomonadati</taxon>
        <taxon>Pseudomonadota</taxon>
        <taxon>Alphaproteobacteria</taxon>
        <taxon>Hyphomicrobiales</taxon>
        <taxon>Nitrobacteraceae</taxon>
        <taxon>Bradyrhizobium</taxon>
    </lineage>
</organism>
<evidence type="ECO:0000313" key="5">
    <source>
        <dbReference type="Proteomes" id="UP000189796"/>
    </source>
</evidence>
<proteinExistence type="predicted"/>
<dbReference type="OrthoDB" id="9811471at2"/>
<dbReference type="GO" id="GO:0003824">
    <property type="term" value="F:catalytic activity"/>
    <property type="evidence" value="ECO:0007669"/>
    <property type="project" value="InterPro"/>
</dbReference>
<dbReference type="Pfam" id="PF01425">
    <property type="entry name" value="Amidase"/>
    <property type="match status" value="1"/>
</dbReference>
<evidence type="ECO:0000313" key="4">
    <source>
        <dbReference type="EMBL" id="SHH80964.1"/>
    </source>
</evidence>
<dbReference type="InterPro" id="IPR023631">
    <property type="entry name" value="Amidase_dom"/>
</dbReference>
<comment type="function">
    <text evidence="1">Hydrolyzes indole-3-acetamide (IAM) into indole-3-acetic acid (IAA).</text>
</comment>
<dbReference type="PROSITE" id="PS00571">
    <property type="entry name" value="AMIDASES"/>
    <property type="match status" value="1"/>
</dbReference>
<dbReference type="Proteomes" id="UP000189796">
    <property type="component" value="Chromosome I"/>
</dbReference>
<feature type="domain" description="Amidase" evidence="3">
    <location>
        <begin position="84"/>
        <end position="489"/>
    </location>
</feature>
<dbReference type="Gene3D" id="3.90.1300.10">
    <property type="entry name" value="Amidase signature (AS) domain"/>
    <property type="match status" value="1"/>
</dbReference>
<dbReference type="SUPFAM" id="SSF75304">
    <property type="entry name" value="Amidase signature (AS) enzymes"/>
    <property type="match status" value="1"/>
</dbReference>
<dbReference type="InterPro" id="IPR036928">
    <property type="entry name" value="AS_sf"/>
</dbReference>
<dbReference type="NCBIfam" id="NF005565">
    <property type="entry name" value="PRK07235.1"/>
    <property type="match status" value="1"/>
</dbReference>
<evidence type="ECO:0000259" key="3">
    <source>
        <dbReference type="Pfam" id="PF01425"/>
    </source>
</evidence>
<reference evidence="4 5" key="1">
    <citation type="submission" date="2016-11" db="EMBL/GenBank/DDBJ databases">
        <authorList>
            <person name="Jaros S."/>
            <person name="Januszkiewicz K."/>
            <person name="Wedrychowicz H."/>
        </authorList>
    </citation>
    <scope>NUCLEOTIDE SEQUENCE [LARGE SCALE GENOMIC DNA]</scope>
    <source>
        <strain evidence="4 5">GAS138</strain>
    </source>
</reference>
<dbReference type="InterPro" id="IPR000120">
    <property type="entry name" value="Amidase"/>
</dbReference>
<dbReference type="AlphaFoldDB" id="A0A1M5W177"/>
<name>A0A1M5W177_9BRAD</name>